<feature type="region of interest" description="Disordered" evidence="2">
    <location>
        <begin position="595"/>
        <end position="638"/>
    </location>
</feature>
<dbReference type="Gene3D" id="1.25.40.10">
    <property type="entry name" value="Tetratricopeptide repeat domain"/>
    <property type="match status" value="3"/>
</dbReference>
<feature type="repeat" description="TPR" evidence="1">
    <location>
        <begin position="511"/>
        <end position="544"/>
    </location>
</feature>
<dbReference type="Pfam" id="PF14559">
    <property type="entry name" value="TPR_19"/>
    <property type="match status" value="1"/>
</dbReference>
<dbReference type="Pfam" id="PF13432">
    <property type="entry name" value="TPR_16"/>
    <property type="match status" value="6"/>
</dbReference>
<keyword evidence="1" id="KW-0802">TPR repeat</keyword>
<dbReference type="SMART" id="SM00028">
    <property type="entry name" value="TPR"/>
    <property type="match status" value="14"/>
</dbReference>
<feature type="repeat" description="TPR" evidence="1">
    <location>
        <begin position="63"/>
        <end position="96"/>
    </location>
</feature>
<evidence type="ECO:0000256" key="2">
    <source>
        <dbReference type="SAM" id="MobiDB-lite"/>
    </source>
</evidence>
<feature type="repeat" description="TPR" evidence="1">
    <location>
        <begin position="29"/>
        <end position="62"/>
    </location>
</feature>
<dbReference type="PROSITE" id="PS50005">
    <property type="entry name" value="TPR"/>
    <property type="match status" value="9"/>
</dbReference>
<protein>
    <submittedName>
        <fullName evidence="3">Tetratricopeptide repeat protein</fullName>
    </submittedName>
</protein>
<feature type="repeat" description="TPR" evidence="1">
    <location>
        <begin position="267"/>
        <end position="300"/>
    </location>
</feature>
<comment type="caution">
    <text evidence="3">The sequence shown here is derived from an EMBL/GenBank/DDBJ whole genome shotgun (WGS) entry which is preliminary data.</text>
</comment>
<name>A0A538SP66_UNCEI</name>
<proteinExistence type="predicted"/>
<accession>A0A538SP66</accession>
<feature type="repeat" description="TPR" evidence="1">
    <location>
        <begin position="409"/>
        <end position="442"/>
    </location>
</feature>
<feature type="compositionally biased region" description="Gly residues" evidence="2">
    <location>
        <begin position="603"/>
        <end position="619"/>
    </location>
</feature>
<evidence type="ECO:0000313" key="4">
    <source>
        <dbReference type="Proteomes" id="UP000319829"/>
    </source>
</evidence>
<feature type="repeat" description="TPR" evidence="1">
    <location>
        <begin position="545"/>
        <end position="578"/>
    </location>
</feature>
<organism evidence="3 4">
    <name type="scientific">Eiseniibacteriota bacterium</name>
    <dbReference type="NCBI Taxonomy" id="2212470"/>
    <lineage>
        <taxon>Bacteria</taxon>
        <taxon>Candidatus Eiseniibacteriota</taxon>
    </lineage>
</organism>
<dbReference type="PANTHER" id="PTHR12558">
    <property type="entry name" value="CELL DIVISION CYCLE 16,23,27"/>
    <property type="match status" value="1"/>
</dbReference>
<feature type="repeat" description="TPR" evidence="1">
    <location>
        <begin position="233"/>
        <end position="266"/>
    </location>
</feature>
<sequence length="638" mass="69382">MNRRFHRILPALVVGGLLLAAAAVYALSSGEIIKQGVEAYRGGNYKRALELFTQALRLDPNGPKPHYFIGSALEKVNEPDSAMVEYKTAVRIDPKYVEALTALGNLLRKQGKLEEGTAKLQEAVKYNPKDAPALYALGQAHLKDKKWDAALAVFRKGTLLKQGRALFLSGMALALEGKGEMKQAEETFIRARETDPNNLRVRLDLGGFYERKKIPVLAAPEYVQASVLDPKNPETHYLAGRALVGMNEFNQGLASFMRAIEVDSTYAPAYLEAGRLYFRASRPQDAAQMFRAYTGFKPDDPNGYLELGRALAKSPIPGDREEAIVVLEKANEVKPGNCEVAGALGKLYFDKRDNENALKYYDLYALCADTLMSAEEHLKLGTLYVAAKDSAKAVPQLARASQMDSSLAKDANFQLGFLYFARQDHARAIPYFETALKADSTYMPALLNLGLALLAVKQPVAGVDVLRRALAVNPKETRARVWIAQTLTSLDSLPEAFDMYQSAIAQDSTNAEAYRGAGVVLLLQKNWPEAAIYLERAVQLDPANLQGHVWLAQSYSNSGDVSKAKMEFNKALDIDPNNRDASKGLELIRKYEEQKALKKSGTAPGGTAPGGTKTGGSAPGGTKTSGTKSGGKPVGGTP</sequence>
<reference evidence="3 4" key="1">
    <citation type="journal article" date="2019" name="Nat. Microbiol.">
        <title>Mediterranean grassland soil C-N compound turnover is dependent on rainfall and depth, and is mediated by genomically divergent microorganisms.</title>
        <authorList>
            <person name="Diamond S."/>
            <person name="Andeer P.F."/>
            <person name="Li Z."/>
            <person name="Crits-Christoph A."/>
            <person name="Burstein D."/>
            <person name="Anantharaman K."/>
            <person name="Lane K.R."/>
            <person name="Thomas B.C."/>
            <person name="Pan C."/>
            <person name="Northen T.R."/>
            <person name="Banfield J.F."/>
        </authorList>
    </citation>
    <scope>NUCLEOTIDE SEQUENCE [LARGE SCALE GENOMIC DNA]</scope>
    <source>
        <strain evidence="3">WS_4</strain>
    </source>
</reference>
<dbReference type="PANTHER" id="PTHR12558:SF13">
    <property type="entry name" value="CELL DIVISION CYCLE PROTEIN 27 HOMOLOG"/>
    <property type="match status" value="1"/>
</dbReference>
<dbReference type="SUPFAM" id="SSF48452">
    <property type="entry name" value="TPR-like"/>
    <property type="match status" value="2"/>
</dbReference>
<dbReference type="InterPro" id="IPR019734">
    <property type="entry name" value="TPR_rpt"/>
</dbReference>
<feature type="repeat" description="TPR" evidence="1">
    <location>
        <begin position="97"/>
        <end position="130"/>
    </location>
</feature>
<feature type="compositionally biased region" description="Gly residues" evidence="2">
    <location>
        <begin position="628"/>
        <end position="638"/>
    </location>
</feature>
<evidence type="ECO:0000256" key="1">
    <source>
        <dbReference type="PROSITE-ProRule" id="PRU00339"/>
    </source>
</evidence>
<feature type="repeat" description="TPR" evidence="1">
    <location>
        <begin position="165"/>
        <end position="198"/>
    </location>
</feature>
<dbReference type="EMBL" id="VBOU01000089">
    <property type="protein sequence ID" value="TMQ53169.1"/>
    <property type="molecule type" value="Genomic_DNA"/>
</dbReference>
<gene>
    <name evidence="3" type="ORF">E6K74_10055</name>
</gene>
<dbReference type="AlphaFoldDB" id="A0A538SP66"/>
<dbReference type="InterPro" id="IPR011990">
    <property type="entry name" value="TPR-like_helical_dom_sf"/>
</dbReference>
<evidence type="ECO:0000313" key="3">
    <source>
        <dbReference type="EMBL" id="TMQ53169.1"/>
    </source>
</evidence>
<dbReference type="Proteomes" id="UP000319829">
    <property type="component" value="Unassembled WGS sequence"/>
</dbReference>